<accession>A0A1I3KVA6</accession>
<evidence type="ECO:0000313" key="3">
    <source>
        <dbReference type="EMBL" id="SFI76377.1"/>
    </source>
</evidence>
<evidence type="ECO:0000256" key="1">
    <source>
        <dbReference type="SAM" id="MobiDB-lite"/>
    </source>
</evidence>
<protein>
    <submittedName>
        <fullName evidence="3">Acyl dehydratase</fullName>
    </submittedName>
</protein>
<dbReference type="CDD" id="cd03454">
    <property type="entry name" value="YdeM"/>
    <property type="match status" value="1"/>
</dbReference>
<dbReference type="Pfam" id="PF01575">
    <property type="entry name" value="MaoC_dehydratas"/>
    <property type="match status" value="1"/>
</dbReference>
<feature type="domain" description="MaoC-like" evidence="2">
    <location>
        <begin position="15"/>
        <end position="120"/>
    </location>
</feature>
<dbReference type="RefSeq" id="WP_177236330.1">
    <property type="nucleotide sequence ID" value="NZ_FOQH01000009.1"/>
</dbReference>
<organism evidence="3 4">
    <name type="scientific">Albimonas pacifica</name>
    <dbReference type="NCBI Taxonomy" id="1114924"/>
    <lineage>
        <taxon>Bacteria</taxon>
        <taxon>Pseudomonadati</taxon>
        <taxon>Pseudomonadota</taxon>
        <taxon>Alphaproteobacteria</taxon>
        <taxon>Rhodobacterales</taxon>
        <taxon>Paracoccaceae</taxon>
        <taxon>Albimonas</taxon>
    </lineage>
</organism>
<dbReference type="PANTHER" id="PTHR43664:SF1">
    <property type="entry name" value="BETA-METHYLMALYL-COA DEHYDRATASE"/>
    <property type="match status" value="1"/>
</dbReference>
<dbReference type="PANTHER" id="PTHR43664">
    <property type="entry name" value="MONOAMINE OXIDASE-RELATED"/>
    <property type="match status" value="1"/>
</dbReference>
<dbReference type="Proteomes" id="UP000199377">
    <property type="component" value="Unassembled WGS sequence"/>
</dbReference>
<dbReference type="STRING" id="1114924.SAMN05216258_109100"/>
<reference evidence="3 4" key="1">
    <citation type="submission" date="2016-10" db="EMBL/GenBank/DDBJ databases">
        <authorList>
            <person name="de Groot N.N."/>
        </authorList>
    </citation>
    <scope>NUCLEOTIDE SEQUENCE [LARGE SCALE GENOMIC DNA]</scope>
    <source>
        <strain evidence="3 4">CGMCC 1.11030</strain>
    </source>
</reference>
<name>A0A1I3KVA6_9RHOB</name>
<sequence length="171" mass="19031">MTDLRPPVWFEDLTPGTVIKTAGATMTEGQIIEFAMRWDPQPFHIDVEAAKESMFGGLAASGFHTMLTAFRLLHATNFMYPAGQGSGGMESLRWLIPVRPGDTIRMECEVTDARVLKSKPHMGVCAFHYHVYNQRDEQVMDWKASAFYLRRPENRPGNRPEGGTAAGAAAE</sequence>
<dbReference type="AlphaFoldDB" id="A0A1I3KVA6"/>
<gene>
    <name evidence="3" type="ORF">SAMN05216258_109100</name>
</gene>
<keyword evidence="4" id="KW-1185">Reference proteome</keyword>
<dbReference type="InterPro" id="IPR002539">
    <property type="entry name" value="MaoC-like_dom"/>
</dbReference>
<feature type="region of interest" description="Disordered" evidence="1">
    <location>
        <begin position="151"/>
        <end position="171"/>
    </location>
</feature>
<dbReference type="EMBL" id="FOQH01000009">
    <property type="protein sequence ID" value="SFI76377.1"/>
    <property type="molecule type" value="Genomic_DNA"/>
</dbReference>
<dbReference type="Gene3D" id="3.10.129.10">
    <property type="entry name" value="Hotdog Thioesterase"/>
    <property type="match status" value="1"/>
</dbReference>
<feature type="compositionally biased region" description="Low complexity" evidence="1">
    <location>
        <begin position="159"/>
        <end position="171"/>
    </location>
</feature>
<dbReference type="SUPFAM" id="SSF54637">
    <property type="entry name" value="Thioesterase/thiol ester dehydrase-isomerase"/>
    <property type="match status" value="1"/>
</dbReference>
<evidence type="ECO:0000259" key="2">
    <source>
        <dbReference type="Pfam" id="PF01575"/>
    </source>
</evidence>
<dbReference type="InterPro" id="IPR052342">
    <property type="entry name" value="MCH/BMMD"/>
</dbReference>
<proteinExistence type="predicted"/>
<dbReference type="InterPro" id="IPR029069">
    <property type="entry name" value="HotDog_dom_sf"/>
</dbReference>
<evidence type="ECO:0000313" key="4">
    <source>
        <dbReference type="Proteomes" id="UP000199377"/>
    </source>
</evidence>